<name>A0A084STC9_9BACT</name>
<evidence type="ECO:0000256" key="4">
    <source>
        <dbReference type="RuleBase" id="RU003684"/>
    </source>
</evidence>
<reference evidence="5 6" key="1">
    <citation type="submission" date="2014-07" db="EMBL/GenBank/DDBJ databases">
        <title>Draft Genome Sequence of Gephyronic Acid Producer, Cystobacter violaceus Strain Cb vi76.</title>
        <authorList>
            <person name="Stevens D.C."/>
            <person name="Young J."/>
            <person name="Carmichael R."/>
            <person name="Tan J."/>
            <person name="Taylor R.E."/>
        </authorList>
    </citation>
    <scope>NUCLEOTIDE SEQUENCE [LARGE SCALE GENOMIC DNA]</scope>
    <source>
        <strain evidence="5 6">Cb vi76</strain>
    </source>
</reference>
<dbReference type="InterPro" id="IPR023696">
    <property type="entry name" value="Ureohydrolase_dom_sf"/>
</dbReference>
<protein>
    <recommendedName>
        <fullName evidence="7">Agmatinase</fullName>
    </recommendedName>
</protein>
<gene>
    <name evidence="5" type="ORF">Q664_20180</name>
</gene>
<dbReference type="PANTHER" id="PTHR11358">
    <property type="entry name" value="ARGINASE/AGMATINASE"/>
    <property type="match status" value="1"/>
</dbReference>
<dbReference type="AlphaFoldDB" id="A0A084STC9"/>
<dbReference type="InterPro" id="IPR020855">
    <property type="entry name" value="Ureohydrolase_Mn_BS"/>
</dbReference>
<organism evidence="5 6">
    <name type="scientific">Archangium violaceum Cb vi76</name>
    <dbReference type="NCBI Taxonomy" id="1406225"/>
    <lineage>
        <taxon>Bacteria</taxon>
        <taxon>Pseudomonadati</taxon>
        <taxon>Myxococcota</taxon>
        <taxon>Myxococcia</taxon>
        <taxon>Myxococcales</taxon>
        <taxon>Cystobacterineae</taxon>
        <taxon>Archangiaceae</taxon>
        <taxon>Archangium</taxon>
    </lineage>
</organism>
<dbReference type="GO" id="GO:0008783">
    <property type="term" value="F:agmatinase activity"/>
    <property type="evidence" value="ECO:0007669"/>
    <property type="project" value="TreeGrafter"/>
</dbReference>
<evidence type="ECO:0000256" key="1">
    <source>
        <dbReference type="ARBA" id="ARBA00009227"/>
    </source>
</evidence>
<dbReference type="Gene3D" id="3.40.800.10">
    <property type="entry name" value="Ureohydrolase domain"/>
    <property type="match status" value="1"/>
</dbReference>
<dbReference type="PROSITE" id="PS01053">
    <property type="entry name" value="ARGINASE_1"/>
    <property type="match status" value="1"/>
</dbReference>
<dbReference type="GO" id="GO:0046872">
    <property type="term" value="F:metal ion binding"/>
    <property type="evidence" value="ECO:0007669"/>
    <property type="project" value="UniProtKB-KW"/>
</dbReference>
<dbReference type="EMBL" id="JPMI01000132">
    <property type="protein sequence ID" value="KFA91714.1"/>
    <property type="molecule type" value="Genomic_DNA"/>
</dbReference>
<dbReference type="PROSITE" id="PS51409">
    <property type="entry name" value="ARGINASE_2"/>
    <property type="match status" value="1"/>
</dbReference>
<sequence>MNHHLQFATAPTEREARTVLFGSNTRGAGFSESARGKAGEAGESRSLFTADFVRAADNESPALTEQLEDGASLFDAGNLPLEGLSVEAQVAAVRERFLGLLRRGQRPVCLGGDHLIKYAALSAISAVHEDCGVVYLDAHPDCTQEEALSFGSILHHAWRLPHIRPERTSLLALRQVNLREREGLWHWRPGIIPALDFCERGLPAVVESLVAQLGPVKRVYLSVDLDALAPHEVPAVEAPYPGGPTLREVLVVLRALASRYELVGMDVSEFIPEFDPLKLTALATARLVKEFARLTR</sequence>
<dbReference type="Proteomes" id="UP000028547">
    <property type="component" value="Unassembled WGS sequence"/>
</dbReference>
<evidence type="ECO:0000313" key="6">
    <source>
        <dbReference type="Proteomes" id="UP000028547"/>
    </source>
</evidence>
<dbReference type="Pfam" id="PF00491">
    <property type="entry name" value="Arginase"/>
    <property type="match status" value="1"/>
</dbReference>
<dbReference type="RefSeq" id="WP_043397662.1">
    <property type="nucleotide sequence ID" value="NZ_JPMI01000132.1"/>
</dbReference>
<dbReference type="PANTHER" id="PTHR11358:SF26">
    <property type="entry name" value="GUANIDINO ACID HYDROLASE, MITOCHONDRIAL"/>
    <property type="match status" value="1"/>
</dbReference>
<comment type="caution">
    <text evidence="5">The sequence shown here is derived from an EMBL/GenBank/DDBJ whole genome shotgun (WGS) entry which is preliminary data.</text>
</comment>
<comment type="similarity">
    <text evidence="1">Belongs to the arginase family. Agmatinase subfamily.</text>
</comment>
<dbReference type="GO" id="GO:0033389">
    <property type="term" value="P:putrescine biosynthetic process from arginine, via agmatine"/>
    <property type="evidence" value="ECO:0007669"/>
    <property type="project" value="TreeGrafter"/>
</dbReference>
<keyword evidence="2" id="KW-0479">Metal-binding</keyword>
<evidence type="ECO:0000313" key="5">
    <source>
        <dbReference type="EMBL" id="KFA91714.1"/>
    </source>
</evidence>
<evidence type="ECO:0000256" key="2">
    <source>
        <dbReference type="ARBA" id="ARBA00022723"/>
    </source>
</evidence>
<dbReference type="SUPFAM" id="SSF52768">
    <property type="entry name" value="Arginase/deacetylase"/>
    <property type="match status" value="1"/>
</dbReference>
<evidence type="ECO:0000256" key="3">
    <source>
        <dbReference type="ARBA" id="ARBA00022801"/>
    </source>
</evidence>
<dbReference type="InterPro" id="IPR006035">
    <property type="entry name" value="Ureohydrolase"/>
</dbReference>
<accession>A0A084STC9</accession>
<evidence type="ECO:0008006" key="7">
    <source>
        <dbReference type="Google" id="ProtNLM"/>
    </source>
</evidence>
<proteinExistence type="inferred from homology"/>
<keyword evidence="3 4" id="KW-0378">Hydrolase</keyword>